<dbReference type="InterPro" id="IPR014729">
    <property type="entry name" value="Rossmann-like_a/b/a_fold"/>
</dbReference>
<dbReference type="PRINTS" id="PR01438">
    <property type="entry name" value="UNVRSLSTRESS"/>
</dbReference>
<evidence type="ECO:0000259" key="2">
    <source>
        <dbReference type="Pfam" id="PF00582"/>
    </source>
</evidence>
<feature type="domain" description="UspA" evidence="2">
    <location>
        <begin position="13"/>
        <end position="156"/>
    </location>
</feature>
<dbReference type="Pfam" id="PF00582">
    <property type="entry name" value="Usp"/>
    <property type="match status" value="1"/>
</dbReference>
<accession>M0CBT0</accession>
<reference evidence="3 4" key="1">
    <citation type="journal article" date="2014" name="PLoS Genet.">
        <title>Phylogenetically driven sequencing of extremely halophilic archaea reveals strategies for static and dynamic osmo-response.</title>
        <authorList>
            <person name="Becker E.A."/>
            <person name="Seitzer P.M."/>
            <person name="Tritt A."/>
            <person name="Larsen D."/>
            <person name="Krusor M."/>
            <person name="Yao A.I."/>
            <person name="Wu D."/>
            <person name="Madern D."/>
            <person name="Eisen J.A."/>
            <person name="Darling A.E."/>
            <person name="Facciotti M.T."/>
        </authorList>
    </citation>
    <scope>NUCLEOTIDE SEQUENCE [LARGE SCALE GENOMIC DNA]</scope>
    <source>
        <strain evidence="3 4">JCM 13891</strain>
    </source>
</reference>
<protein>
    <submittedName>
        <fullName evidence="3">UspA domain-containing protein</fullName>
    </submittedName>
</protein>
<organism evidence="3 4">
    <name type="scientific">Haloterrigena salina JCM 13891</name>
    <dbReference type="NCBI Taxonomy" id="1227488"/>
    <lineage>
        <taxon>Archaea</taxon>
        <taxon>Methanobacteriati</taxon>
        <taxon>Methanobacteriota</taxon>
        <taxon>Stenosarchaea group</taxon>
        <taxon>Halobacteria</taxon>
        <taxon>Halobacteriales</taxon>
        <taxon>Natrialbaceae</taxon>
        <taxon>Haloterrigena</taxon>
    </lineage>
</organism>
<dbReference type="SUPFAM" id="SSF52402">
    <property type="entry name" value="Adenine nucleotide alpha hydrolases-like"/>
    <property type="match status" value="1"/>
</dbReference>
<dbReference type="PATRIC" id="fig|1227488.3.peg.1670"/>
<dbReference type="EMBL" id="AOIS01000030">
    <property type="protein sequence ID" value="ELZ19359.1"/>
    <property type="molecule type" value="Genomic_DNA"/>
</dbReference>
<dbReference type="PANTHER" id="PTHR46268">
    <property type="entry name" value="STRESS RESPONSE PROTEIN NHAX"/>
    <property type="match status" value="1"/>
</dbReference>
<comment type="similarity">
    <text evidence="1">Belongs to the universal stress protein A family.</text>
</comment>
<proteinExistence type="inferred from homology"/>
<comment type="caution">
    <text evidence="3">The sequence shown here is derived from an EMBL/GenBank/DDBJ whole genome shotgun (WGS) entry which is preliminary data.</text>
</comment>
<dbReference type="PANTHER" id="PTHR46268:SF6">
    <property type="entry name" value="UNIVERSAL STRESS PROTEIN UP12"/>
    <property type="match status" value="1"/>
</dbReference>
<dbReference type="CDD" id="cd00293">
    <property type="entry name" value="USP-like"/>
    <property type="match status" value="1"/>
</dbReference>
<evidence type="ECO:0000313" key="3">
    <source>
        <dbReference type="EMBL" id="ELZ19359.1"/>
    </source>
</evidence>
<evidence type="ECO:0000256" key="1">
    <source>
        <dbReference type="ARBA" id="ARBA00008791"/>
    </source>
</evidence>
<evidence type="ECO:0000313" key="4">
    <source>
        <dbReference type="Proteomes" id="UP000011657"/>
    </source>
</evidence>
<keyword evidence="4" id="KW-1185">Reference proteome</keyword>
<name>M0CBT0_9EURY</name>
<dbReference type="eggNOG" id="arCOG03050">
    <property type="taxonomic scope" value="Archaea"/>
</dbReference>
<dbReference type="InterPro" id="IPR006015">
    <property type="entry name" value="Universal_stress_UspA"/>
</dbReference>
<dbReference type="Proteomes" id="UP000011657">
    <property type="component" value="Unassembled WGS sequence"/>
</dbReference>
<dbReference type="Gene3D" id="3.40.50.620">
    <property type="entry name" value="HUPs"/>
    <property type="match status" value="1"/>
</dbReference>
<dbReference type="STRING" id="1227488.C477_08473"/>
<sequence>MLPEREVSMTLETVLLAVGPGDAERIDELAEAVVEVAEPADATVVLAHVFTKGEYDDVLSRLEFDREQTEIDPDDVARRHSTVLDLQETLEEYGVDYETRGAVGEHGPTIVDLATSTDADRVVVGGRRRSPTGKAVFGSTAQEVMLSAPCPVTFVRNDDHGN</sequence>
<dbReference type="AlphaFoldDB" id="M0CBT0"/>
<dbReference type="InterPro" id="IPR006016">
    <property type="entry name" value="UspA"/>
</dbReference>
<gene>
    <name evidence="3" type="ORF">C477_08473</name>
</gene>